<feature type="domain" description="ClpX-type ZB" evidence="6">
    <location>
        <begin position="76"/>
        <end position="129"/>
    </location>
</feature>
<dbReference type="InterPro" id="IPR003959">
    <property type="entry name" value="ATPase_AAA_core"/>
</dbReference>
<dbReference type="SUPFAM" id="SSF52540">
    <property type="entry name" value="P-loop containing nucleoside triphosphate hydrolases"/>
    <property type="match status" value="1"/>
</dbReference>
<dbReference type="Pfam" id="PF26040">
    <property type="entry name" value="Zn_ribbon_CLPX_N"/>
    <property type="match status" value="1"/>
</dbReference>
<dbReference type="CDD" id="cd19497">
    <property type="entry name" value="RecA-like_ClpX"/>
    <property type="match status" value="1"/>
</dbReference>
<dbReference type="GO" id="GO:0046872">
    <property type="term" value="F:metal ion binding"/>
    <property type="evidence" value="ECO:0007669"/>
    <property type="project" value="UniProtKB-KW"/>
</dbReference>
<keyword evidence="1" id="KW-0479">Metal-binding</keyword>
<reference evidence="7 8" key="1">
    <citation type="journal article" date="2021" name="BMC Biol.">
        <title>Horizontally acquired antibacterial genes associated with adaptive radiation of ladybird beetles.</title>
        <authorList>
            <person name="Li H.S."/>
            <person name="Tang X.F."/>
            <person name="Huang Y.H."/>
            <person name="Xu Z.Y."/>
            <person name="Chen M.L."/>
            <person name="Du X.Y."/>
            <person name="Qiu B.Y."/>
            <person name="Chen P.T."/>
            <person name="Zhang W."/>
            <person name="Slipinski A."/>
            <person name="Escalona H.E."/>
            <person name="Waterhouse R.M."/>
            <person name="Zwick A."/>
            <person name="Pang H."/>
        </authorList>
    </citation>
    <scope>NUCLEOTIDE SEQUENCE [LARGE SCALE GENOMIC DNA]</scope>
    <source>
        <strain evidence="7">SYSU2018</strain>
    </source>
</reference>
<feature type="compositionally biased region" description="Low complexity" evidence="5">
    <location>
        <begin position="423"/>
        <end position="436"/>
    </location>
</feature>
<dbReference type="Pfam" id="PF07724">
    <property type="entry name" value="AAA_2"/>
    <property type="match status" value="1"/>
</dbReference>
<evidence type="ECO:0000313" key="8">
    <source>
        <dbReference type="Proteomes" id="UP001516400"/>
    </source>
</evidence>
<dbReference type="Pfam" id="PF10431">
    <property type="entry name" value="ClpB_D2-small"/>
    <property type="match status" value="1"/>
</dbReference>
<dbReference type="PROSITE" id="PS51902">
    <property type="entry name" value="CLPX_ZB"/>
    <property type="match status" value="1"/>
</dbReference>
<accession>A0ABD2NFB4</accession>
<proteinExistence type="predicted"/>
<dbReference type="GO" id="GO:0005524">
    <property type="term" value="F:ATP binding"/>
    <property type="evidence" value="ECO:0007669"/>
    <property type="project" value="UniProtKB-KW"/>
</dbReference>
<dbReference type="NCBIfam" id="NF003745">
    <property type="entry name" value="PRK05342.1"/>
    <property type="match status" value="1"/>
</dbReference>
<keyword evidence="8" id="KW-1185">Reference proteome</keyword>
<dbReference type="InterPro" id="IPR019489">
    <property type="entry name" value="Clp_ATPase_C"/>
</dbReference>
<name>A0ABD2NFB4_9CUCU</name>
<protein>
    <recommendedName>
        <fullName evidence="6">ClpX-type ZB domain-containing protein</fullName>
    </recommendedName>
</protein>
<comment type="caution">
    <text evidence="7">The sequence shown here is derived from an EMBL/GenBank/DDBJ whole genome shotgun (WGS) entry which is preliminary data.</text>
</comment>
<evidence type="ECO:0000256" key="5">
    <source>
        <dbReference type="SAM" id="MobiDB-lite"/>
    </source>
</evidence>
<dbReference type="Proteomes" id="UP001516400">
    <property type="component" value="Unassembled WGS sequence"/>
</dbReference>
<dbReference type="EMBL" id="JABFTP020000103">
    <property type="protein sequence ID" value="KAL3277387.1"/>
    <property type="molecule type" value="Genomic_DNA"/>
</dbReference>
<evidence type="ECO:0000313" key="7">
    <source>
        <dbReference type="EMBL" id="KAL3277387.1"/>
    </source>
</evidence>
<evidence type="ECO:0000256" key="4">
    <source>
        <dbReference type="ARBA" id="ARBA00022840"/>
    </source>
</evidence>
<keyword evidence="3" id="KW-0862">Zinc</keyword>
<dbReference type="InterPro" id="IPR059067">
    <property type="entry name" value="Znf_ribbon_CLPX-like"/>
</dbReference>
<dbReference type="SMART" id="SM00382">
    <property type="entry name" value="AAA"/>
    <property type="match status" value="1"/>
</dbReference>
<feature type="region of interest" description="Disordered" evidence="5">
    <location>
        <begin position="420"/>
        <end position="442"/>
    </location>
</feature>
<evidence type="ECO:0000259" key="6">
    <source>
        <dbReference type="PROSITE" id="PS51902"/>
    </source>
</evidence>
<evidence type="ECO:0000256" key="1">
    <source>
        <dbReference type="ARBA" id="ARBA00022723"/>
    </source>
</evidence>
<evidence type="ECO:0000256" key="2">
    <source>
        <dbReference type="ARBA" id="ARBA00022741"/>
    </source>
</evidence>
<keyword evidence="2" id="KW-0547">Nucleotide-binding</keyword>
<keyword evidence="4" id="KW-0067">ATP-binding</keyword>
<dbReference type="FunFam" id="1.10.8.60:FF:000002">
    <property type="entry name" value="ATP-dependent Clp protease ATP-binding subunit ClpX"/>
    <property type="match status" value="1"/>
</dbReference>
<sequence>MMTGIPSRLASAGKLAFYIYPLKLHPGVLSALSSKSHNIISLSRCISTGKIVCKSFGAGEPPKETDNQHPPKGPSGTGGGRNKNTLSCPKCGDPCTHVETFVSSTRFVKCEKCHHFFVVLSEMDSKKKEGQDLKTGFYRKPPPPPKKIYDYLNKHVVGQEHAKKVLSVAVYNHYKRIYNNSPPPTNSGTRQDMTVMEQGPHHSVAHRDLLHMTGLGHASNVGFNLNQQSGDLSGIHRTSGSEILDRKTHDLRLEKSNILLLGPTGSGKTLLAQTIAQCLDVPFAICDCTTLTQAGYVGEDIESVIGKLLQDAGYIVDRAQVGIVFLDEVDKIGAVPGIHQLRDVGGEGVQQGMLKMLEGTIVNVPERNSPRKLRGETIQVDTTNILFVASGAYNGLERLVQRRNNENYLGFGAPISESQGRRAASQQASLHQSSMSAEEENLERDTALRQVQARDLIDFGMIPEFVGRFPVLVPFHSLDRNMLVRILTEPRNALVPQYQRLLGMDQCELTFSPEALSAIAKLAMERKTGARGLRAIMETLLLEPMFEVPGSGITGVHVTEDYVLGSGGPVYIRAAHTPATEVSDEEDISTSIRLKQ</sequence>
<organism evidence="7 8">
    <name type="scientific">Cryptolaemus montrouzieri</name>
    <dbReference type="NCBI Taxonomy" id="559131"/>
    <lineage>
        <taxon>Eukaryota</taxon>
        <taxon>Metazoa</taxon>
        <taxon>Ecdysozoa</taxon>
        <taxon>Arthropoda</taxon>
        <taxon>Hexapoda</taxon>
        <taxon>Insecta</taxon>
        <taxon>Pterygota</taxon>
        <taxon>Neoptera</taxon>
        <taxon>Endopterygota</taxon>
        <taxon>Coleoptera</taxon>
        <taxon>Polyphaga</taxon>
        <taxon>Cucujiformia</taxon>
        <taxon>Coccinelloidea</taxon>
        <taxon>Coccinellidae</taxon>
        <taxon>Scymninae</taxon>
        <taxon>Scymnini</taxon>
        <taxon>Cryptolaemus</taxon>
    </lineage>
</organism>
<dbReference type="InterPro" id="IPR050052">
    <property type="entry name" value="ATP-dep_Clp_protease_ClpX"/>
</dbReference>
<evidence type="ECO:0000256" key="3">
    <source>
        <dbReference type="ARBA" id="ARBA00022833"/>
    </source>
</evidence>
<dbReference type="InterPro" id="IPR003593">
    <property type="entry name" value="AAA+_ATPase"/>
</dbReference>
<dbReference type="AlphaFoldDB" id="A0ABD2NFB4"/>
<gene>
    <name evidence="7" type="ORF">HHI36_012736</name>
</gene>
<dbReference type="Gene3D" id="3.40.50.300">
    <property type="entry name" value="P-loop containing nucleotide triphosphate hydrolases"/>
    <property type="match status" value="1"/>
</dbReference>
<dbReference type="PANTHER" id="PTHR48102">
    <property type="entry name" value="ATP-DEPENDENT CLP PROTEASE ATP-BINDING SUBUNIT CLPX-LIKE, MITOCHONDRIAL-RELATED"/>
    <property type="match status" value="1"/>
</dbReference>
<dbReference type="InterPro" id="IPR059188">
    <property type="entry name" value="Znf_CLPX-like"/>
</dbReference>
<dbReference type="FunFam" id="3.40.50.300:FF:000378">
    <property type="entry name" value="ATP-dependent Clp protease ATP-binding subunit clpX-like, mitochondrial"/>
    <property type="match status" value="1"/>
</dbReference>
<dbReference type="Gene3D" id="1.10.8.60">
    <property type="match status" value="1"/>
</dbReference>
<dbReference type="InterPro" id="IPR027417">
    <property type="entry name" value="P-loop_NTPase"/>
</dbReference>
<dbReference type="PANTHER" id="PTHR48102:SF7">
    <property type="entry name" value="ATP-DEPENDENT CLP PROTEASE ATP-BINDING SUBUNIT CLPX-LIKE, MITOCHONDRIAL"/>
    <property type="match status" value="1"/>
</dbReference>
<dbReference type="SMART" id="SM01086">
    <property type="entry name" value="ClpB_D2-small"/>
    <property type="match status" value="1"/>
</dbReference>
<feature type="region of interest" description="Disordered" evidence="5">
    <location>
        <begin position="57"/>
        <end position="82"/>
    </location>
</feature>